<dbReference type="STRING" id="225324.SAMN02745126_04734"/>
<dbReference type="RefSeq" id="WP_218191252.1">
    <property type="nucleotide sequence ID" value="NZ_FUWJ01000008.1"/>
</dbReference>
<accession>A0A1T4SIK7</accession>
<gene>
    <name evidence="2" type="ORF">SAMN02745126_04734</name>
</gene>
<dbReference type="Proteomes" id="UP000190092">
    <property type="component" value="Unassembled WGS sequence"/>
</dbReference>
<dbReference type="AlphaFoldDB" id="A0A1T4SIK7"/>
<proteinExistence type="predicted"/>
<evidence type="ECO:0000313" key="2">
    <source>
        <dbReference type="EMBL" id="SKA28027.1"/>
    </source>
</evidence>
<dbReference type="EMBL" id="FUWJ01000008">
    <property type="protein sequence ID" value="SKA28027.1"/>
    <property type="molecule type" value="Genomic_DNA"/>
</dbReference>
<feature type="domain" description="T6SS Transcription factor RovC-like DNA binding" evidence="1">
    <location>
        <begin position="60"/>
        <end position="168"/>
    </location>
</feature>
<keyword evidence="3" id="KW-1185">Reference proteome</keyword>
<dbReference type="InterPro" id="IPR018754">
    <property type="entry name" value="RovC-like_DNA-bd"/>
</dbReference>
<evidence type="ECO:0000259" key="1">
    <source>
        <dbReference type="Pfam" id="PF10074"/>
    </source>
</evidence>
<protein>
    <submittedName>
        <fullName evidence="2">Uncharacterized conserved protein</fullName>
    </submittedName>
</protein>
<evidence type="ECO:0000313" key="3">
    <source>
        <dbReference type="Proteomes" id="UP000190092"/>
    </source>
</evidence>
<dbReference type="Pfam" id="PF10074">
    <property type="entry name" value="RovC_DNA-bd"/>
    <property type="match status" value="1"/>
</dbReference>
<organism evidence="2 3">
    <name type="scientific">Enhydrobacter aerosaccus</name>
    <dbReference type="NCBI Taxonomy" id="225324"/>
    <lineage>
        <taxon>Bacteria</taxon>
        <taxon>Pseudomonadati</taxon>
        <taxon>Pseudomonadota</taxon>
        <taxon>Alphaproteobacteria</taxon>
        <taxon>Hyphomicrobiales</taxon>
        <taxon>Enhydrobacter</taxon>
    </lineage>
</organism>
<name>A0A1T4SIK7_9HYPH</name>
<reference evidence="3" key="1">
    <citation type="submission" date="2017-02" db="EMBL/GenBank/DDBJ databases">
        <authorList>
            <person name="Varghese N."/>
            <person name="Submissions S."/>
        </authorList>
    </citation>
    <scope>NUCLEOTIDE SEQUENCE [LARGE SCALE GENOMIC DNA]</scope>
    <source>
        <strain evidence="3">ATCC 27094</strain>
    </source>
</reference>
<sequence>MLLVPVPKGFKAARIDAVAGLYPQEIHDAEDGRHFLIDDPTGPLQLWCFEKDPRQRLGVLIPLDAEFRIRLDAVRRLHRRLIGLSAGPLPRGWRLTAMQRRRFILMLRALDGHLEGASYREIARVLLDAEAARWPASAWKSSAARSQVIRLVTEGTAIMNGGYRKLLQGR</sequence>